<dbReference type="RefSeq" id="WP_090731059.1">
    <property type="nucleotide sequence ID" value="NZ_FOOU01000026.1"/>
</dbReference>
<dbReference type="InterPro" id="IPR035966">
    <property type="entry name" value="PKF_sf"/>
</dbReference>
<dbReference type="GO" id="GO:0003872">
    <property type="term" value="F:6-phosphofructokinase activity"/>
    <property type="evidence" value="ECO:0007669"/>
    <property type="project" value="UniProtKB-UniRule"/>
</dbReference>
<dbReference type="InterPro" id="IPR022953">
    <property type="entry name" value="ATP_PFK"/>
</dbReference>
<gene>
    <name evidence="14" type="primary">pfkA</name>
    <name evidence="16" type="ORF">SAMN05216175_12616</name>
</gene>
<evidence type="ECO:0000313" key="17">
    <source>
        <dbReference type="Proteomes" id="UP000198623"/>
    </source>
</evidence>
<keyword evidence="9 14" id="KW-0418">Kinase</keyword>
<feature type="binding site" evidence="14">
    <location>
        <position position="23"/>
    </location>
    <ligand>
        <name>ATP</name>
        <dbReference type="ChEBI" id="CHEBI:30616"/>
    </ligand>
</feature>
<comment type="subcellular location">
    <subcellularLocation>
        <location evidence="2 14">Cytoplasm</location>
    </subcellularLocation>
</comment>
<protein>
    <recommendedName>
        <fullName evidence="14">ATP-dependent 6-phosphofructokinase</fullName>
        <shortName evidence="14">ATP-PFK</shortName>
        <shortName evidence="14">Phosphofructokinase</shortName>
        <ecNumber evidence="14">2.7.1.11</ecNumber>
    </recommendedName>
    <alternativeName>
        <fullName evidence="14">Phosphohexokinase</fullName>
    </alternativeName>
</protein>
<evidence type="ECO:0000256" key="2">
    <source>
        <dbReference type="ARBA" id="ARBA00004496"/>
    </source>
</evidence>
<keyword evidence="4 14" id="KW-0963">Cytoplasm</keyword>
<dbReference type="InterPro" id="IPR012003">
    <property type="entry name" value="ATP_PFK_prok-type"/>
</dbReference>
<dbReference type="InterPro" id="IPR015912">
    <property type="entry name" value="Phosphofructokinase_CS"/>
</dbReference>
<evidence type="ECO:0000256" key="4">
    <source>
        <dbReference type="ARBA" id="ARBA00022490"/>
    </source>
</evidence>
<keyword evidence="8 14" id="KW-0547">Nucleotide-binding</keyword>
<dbReference type="GO" id="GO:0005945">
    <property type="term" value="C:6-phosphofructokinase complex"/>
    <property type="evidence" value="ECO:0007669"/>
    <property type="project" value="TreeGrafter"/>
</dbReference>
<dbReference type="HAMAP" id="MF_00339">
    <property type="entry name" value="Phosphofructokinase_I_B1"/>
    <property type="match status" value="1"/>
</dbReference>
<dbReference type="GO" id="GO:0006002">
    <property type="term" value="P:fructose 6-phosphate metabolic process"/>
    <property type="evidence" value="ECO:0007669"/>
    <property type="project" value="UniProtKB-UniRule"/>
</dbReference>
<feature type="binding site" evidence="14">
    <location>
        <begin position="85"/>
        <end position="86"/>
    </location>
    <ligand>
        <name>ATP</name>
        <dbReference type="ChEBI" id="CHEBI:30616"/>
    </ligand>
</feature>
<dbReference type="GO" id="GO:0070095">
    <property type="term" value="F:fructose-6-phosphate binding"/>
    <property type="evidence" value="ECO:0007669"/>
    <property type="project" value="TreeGrafter"/>
</dbReference>
<dbReference type="PANTHER" id="PTHR13697:SF4">
    <property type="entry name" value="ATP-DEPENDENT 6-PHOSPHOFRUCTOKINASE"/>
    <property type="match status" value="1"/>
</dbReference>
<evidence type="ECO:0000256" key="1">
    <source>
        <dbReference type="ARBA" id="ARBA00001946"/>
    </source>
</evidence>
<reference evidence="17" key="1">
    <citation type="submission" date="2016-10" db="EMBL/GenBank/DDBJ databases">
        <authorList>
            <person name="Varghese N."/>
            <person name="Submissions S."/>
        </authorList>
    </citation>
    <scope>NUCLEOTIDE SEQUENCE [LARGE SCALE GENOMIC DNA]</scope>
    <source>
        <strain evidence="17">CGMCC 1.10971</strain>
    </source>
</reference>
<proteinExistence type="inferred from homology"/>
<comment type="function">
    <text evidence="14">Catalyzes the phosphorylation of D-fructose 6-phosphate to fructose 1,6-bisphosphate by ATP, the first committing step of glycolysis.</text>
</comment>
<dbReference type="UniPathway" id="UPA00109">
    <property type="reaction ID" value="UER00182"/>
</dbReference>
<evidence type="ECO:0000256" key="3">
    <source>
        <dbReference type="ARBA" id="ARBA00004679"/>
    </source>
</evidence>
<feature type="active site" description="Proton acceptor" evidence="14">
    <location>
        <position position="141"/>
    </location>
</feature>
<feature type="binding site" description="in other chain" evidence="14">
    <location>
        <begin position="183"/>
        <end position="185"/>
    </location>
    <ligand>
        <name>substrate</name>
        <note>ligand shared between dimeric partners</note>
    </ligand>
</feature>
<dbReference type="NCBIfam" id="TIGR02482">
    <property type="entry name" value="PFKA_ATP"/>
    <property type="match status" value="1"/>
</dbReference>
<dbReference type="AlphaFoldDB" id="A0A1I2WEF4"/>
<dbReference type="PROSITE" id="PS00433">
    <property type="entry name" value="PHOSPHOFRUCTOKINASE"/>
    <property type="match status" value="1"/>
</dbReference>
<comment type="subunit">
    <text evidence="14">Homotetramer.</text>
</comment>
<dbReference type="GO" id="GO:0042802">
    <property type="term" value="F:identical protein binding"/>
    <property type="evidence" value="ECO:0007669"/>
    <property type="project" value="TreeGrafter"/>
</dbReference>
<dbReference type="Proteomes" id="UP000198623">
    <property type="component" value="Unassembled WGS sequence"/>
</dbReference>
<comment type="catalytic activity">
    <reaction evidence="13 14">
        <text>beta-D-fructose 6-phosphate + ATP = beta-D-fructose 1,6-bisphosphate + ADP + H(+)</text>
        <dbReference type="Rhea" id="RHEA:16109"/>
        <dbReference type="ChEBI" id="CHEBI:15378"/>
        <dbReference type="ChEBI" id="CHEBI:30616"/>
        <dbReference type="ChEBI" id="CHEBI:32966"/>
        <dbReference type="ChEBI" id="CHEBI:57634"/>
        <dbReference type="ChEBI" id="CHEBI:456216"/>
        <dbReference type="EC" id="2.7.1.11"/>
    </reaction>
</comment>
<dbReference type="FunFam" id="3.40.50.460:FF:000002">
    <property type="entry name" value="ATP-dependent 6-phosphofructokinase"/>
    <property type="match status" value="1"/>
</dbReference>
<dbReference type="PRINTS" id="PR00476">
    <property type="entry name" value="PHFRCTKINASE"/>
</dbReference>
<evidence type="ECO:0000256" key="6">
    <source>
        <dbReference type="ARBA" id="ARBA00022679"/>
    </source>
</evidence>
<comment type="pathway">
    <text evidence="3 14">Carbohydrate degradation; glycolysis; D-glyceraldehyde 3-phosphate and glycerone phosphate from D-glucose: step 3/4.</text>
</comment>
<evidence type="ECO:0000256" key="11">
    <source>
        <dbReference type="ARBA" id="ARBA00022842"/>
    </source>
</evidence>
<dbReference type="EMBL" id="FOOU01000026">
    <property type="protein sequence ID" value="SFG99684.1"/>
    <property type="molecule type" value="Genomic_DNA"/>
</dbReference>
<evidence type="ECO:0000256" key="12">
    <source>
        <dbReference type="ARBA" id="ARBA00023152"/>
    </source>
</evidence>
<dbReference type="GO" id="GO:0061621">
    <property type="term" value="P:canonical glycolysis"/>
    <property type="evidence" value="ECO:0007669"/>
    <property type="project" value="TreeGrafter"/>
</dbReference>
<feature type="binding site" evidence="14">
    <location>
        <position position="116"/>
    </location>
    <ligand>
        <name>Mg(2+)</name>
        <dbReference type="ChEBI" id="CHEBI:18420"/>
        <note>catalytic</note>
    </ligand>
</feature>
<feature type="binding site" description="in other chain" evidence="14">
    <location>
        <position position="237"/>
    </location>
    <ligand>
        <name>substrate</name>
        <note>ligand shared between dimeric partners</note>
    </ligand>
</feature>
<keyword evidence="11 14" id="KW-0460">Magnesium</keyword>
<dbReference type="PIRSF" id="PIRSF000532">
    <property type="entry name" value="ATP_PFK_prok"/>
    <property type="match status" value="1"/>
</dbReference>
<dbReference type="GO" id="GO:0030388">
    <property type="term" value="P:fructose 1,6-bisphosphate metabolic process"/>
    <property type="evidence" value="ECO:0007669"/>
    <property type="project" value="TreeGrafter"/>
</dbReference>
<comment type="activity regulation">
    <text evidence="14">Allosterically activated by ADP and other diphosphonucleosides, and allosterically inhibited by phosphoenolpyruvate.</text>
</comment>
<comment type="caution">
    <text evidence="14">Lacks conserved residue(s) required for the propagation of feature annotation.</text>
</comment>
<feature type="binding site" evidence="14">
    <location>
        <begin position="33"/>
        <end position="37"/>
    </location>
    <ligand>
        <name>ADP</name>
        <dbReference type="ChEBI" id="CHEBI:456216"/>
        <note>allosteric activator; ligand shared between dimeric partners</note>
    </ligand>
</feature>
<sequence length="335" mass="35555">MFTLPHLKPIKTYKSIALLTSGGDSPGMNPAIRGIVRTALNSGIENVYGVQRGYSGLIAGDIHKLTSRSVTNIVQRGGTMLKSARCLEFKVPQIRAKAAEILKEKGIEALIVIGGDGSMTGAHLFTEETGIPVIGLPGTIDNDIPGSDDTIGFDTAVNTALGAIDRIRDTALSHESLFLVEVMGRNSGFIATQVGIACGAELVVVPEYEFDLHDLCVTLAKQRANKLGSSGIIVIAEGKDPGLTSRIAYQLEELGQEPKICILGHIQRGGSPSGHDRMLASCLGASAVQYLLAGYNDIMVGVQQGAIIDIPLRKVITDTKTLDQNIFAITTLLHK</sequence>
<evidence type="ECO:0000256" key="13">
    <source>
        <dbReference type="ARBA" id="ARBA00048070"/>
    </source>
</evidence>
<dbReference type="GO" id="GO:0046872">
    <property type="term" value="F:metal ion binding"/>
    <property type="evidence" value="ECO:0007669"/>
    <property type="project" value="UniProtKB-KW"/>
</dbReference>
<dbReference type="GO" id="GO:0005524">
    <property type="term" value="F:ATP binding"/>
    <property type="evidence" value="ECO:0007669"/>
    <property type="project" value="UniProtKB-UniRule"/>
</dbReference>
<keyword evidence="10 14" id="KW-0067">ATP-binding</keyword>
<feature type="binding site" description="in other chain" evidence="14">
    <location>
        <begin position="139"/>
        <end position="141"/>
    </location>
    <ligand>
        <name>substrate</name>
        <note>ligand shared between dimeric partners</note>
    </ligand>
</feature>
<dbReference type="STRING" id="1045558.SAMN05216175_12616"/>
<dbReference type="Gene3D" id="3.40.50.460">
    <property type="entry name" value="Phosphofructokinase domain"/>
    <property type="match status" value="1"/>
</dbReference>
<dbReference type="FunFam" id="3.40.50.450:FF:000001">
    <property type="entry name" value="ATP-dependent 6-phosphofructokinase"/>
    <property type="match status" value="1"/>
</dbReference>
<evidence type="ECO:0000256" key="5">
    <source>
        <dbReference type="ARBA" id="ARBA00022533"/>
    </source>
</evidence>
<organism evidence="16 17">
    <name type="scientific">Neptunomonas qingdaonensis</name>
    <dbReference type="NCBI Taxonomy" id="1045558"/>
    <lineage>
        <taxon>Bacteria</taxon>
        <taxon>Pseudomonadati</taxon>
        <taxon>Pseudomonadota</taxon>
        <taxon>Gammaproteobacteria</taxon>
        <taxon>Oceanospirillales</taxon>
        <taxon>Oceanospirillaceae</taxon>
        <taxon>Neptunomonas</taxon>
    </lineage>
</organism>
<accession>A0A1I2WEF4</accession>
<evidence type="ECO:0000256" key="10">
    <source>
        <dbReference type="ARBA" id="ARBA00022840"/>
    </source>
</evidence>
<feature type="binding site" evidence="14">
    <location>
        <position position="259"/>
    </location>
    <ligand>
        <name>substrate</name>
        <note>ligand shared between dimeric partners</note>
    </ligand>
</feature>
<keyword evidence="6 14" id="KW-0808">Transferase</keyword>
<keyword evidence="5 14" id="KW-0021">Allosteric enzyme</keyword>
<name>A0A1I2WEF4_9GAMM</name>
<feature type="binding site" description="in other chain" evidence="14">
    <location>
        <begin position="265"/>
        <end position="268"/>
    </location>
    <ligand>
        <name>substrate</name>
        <note>ligand shared between dimeric partners</note>
    </ligand>
</feature>
<dbReference type="PANTHER" id="PTHR13697">
    <property type="entry name" value="PHOSPHOFRUCTOKINASE"/>
    <property type="match status" value="1"/>
</dbReference>
<evidence type="ECO:0000256" key="8">
    <source>
        <dbReference type="ARBA" id="ARBA00022741"/>
    </source>
</evidence>
<comment type="cofactor">
    <cofactor evidence="1 14">
        <name>Mg(2+)</name>
        <dbReference type="ChEBI" id="CHEBI:18420"/>
    </cofactor>
</comment>
<evidence type="ECO:0000256" key="7">
    <source>
        <dbReference type="ARBA" id="ARBA00022723"/>
    </source>
</evidence>
<dbReference type="InterPro" id="IPR012828">
    <property type="entry name" value="PFKA_ATP_prok"/>
</dbReference>
<evidence type="ECO:0000256" key="9">
    <source>
        <dbReference type="ARBA" id="ARBA00022777"/>
    </source>
</evidence>
<feature type="domain" description="Phosphofructokinase" evidence="15">
    <location>
        <begin position="16"/>
        <end position="290"/>
    </location>
</feature>
<keyword evidence="7 14" id="KW-0479">Metal-binding</keyword>
<dbReference type="GO" id="GO:0048029">
    <property type="term" value="F:monosaccharide binding"/>
    <property type="evidence" value="ECO:0007669"/>
    <property type="project" value="TreeGrafter"/>
</dbReference>
<dbReference type="NCBIfam" id="NF002872">
    <property type="entry name" value="PRK03202.1"/>
    <property type="match status" value="1"/>
</dbReference>
<evidence type="ECO:0000256" key="14">
    <source>
        <dbReference type="HAMAP-Rule" id="MF_00339"/>
    </source>
</evidence>
<feature type="binding site" description="in other chain" evidence="14">
    <location>
        <position position="168"/>
    </location>
    <ligand>
        <name>ADP</name>
        <dbReference type="ChEBI" id="CHEBI:456216"/>
        <note>allosteric activator; ligand shared between dimeric partners</note>
    </ligand>
</feature>
<dbReference type="OrthoDB" id="9802503at2"/>
<dbReference type="EC" id="2.7.1.11" evidence="14"/>
<keyword evidence="12 14" id="KW-0324">Glycolysis</keyword>
<comment type="similarity">
    <text evidence="14">Belongs to the phosphofructokinase type A (PFKA) family. ATP-dependent PFK group I subfamily. Prokaryotic clade 'B1' sub-subfamily.</text>
</comment>
<evidence type="ECO:0000259" key="15">
    <source>
        <dbReference type="Pfam" id="PF00365"/>
    </source>
</evidence>
<feature type="binding site" evidence="14">
    <location>
        <begin position="115"/>
        <end position="118"/>
    </location>
    <ligand>
        <name>ATP</name>
        <dbReference type="ChEBI" id="CHEBI:30616"/>
    </ligand>
</feature>
<dbReference type="GO" id="GO:0016208">
    <property type="term" value="F:AMP binding"/>
    <property type="evidence" value="ECO:0007669"/>
    <property type="project" value="TreeGrafter"/>
</dbReference>
<dbReference type="SUPFAM" id="SSF53784">
    <property type="entry name" value="Phosphofructokinase"/>
    <property type="match status" value="1"/>
</dbReference>
<keyword evidence="17" id="KW-1185">Reference proteome</keyword>
<dbReference type="InterPro" id="IPR000023">
    <property type="entry name" value="Phosphofructokinase_dom"/>
</dbReference>
<feature type="binding site" description="in other chain" evidence="14">
    <location>
        <begin position="199"/>
        <end position="201"/>
    </location>
    <ligand>
        <name>ADP</name>
        <dbReference type="ChEBI" id="CHEBI:456216"/>
        <note>allosteric activator; ligand shared between dimeric partners</note>
    </ligand>
</feature>
<evidence type="ECO:0000313" key="16">
    <source>
        <dbReference type="EMBL" id="SFG99684.1"/>
    </source>
</evidence>
<dbReference type="Gene3D" id="3.40.50.450">
    <property type="match status" value="1"/>
</dbReference>
<dbReference type="Pfam" id="PF00365">
    <property type="entry name" value="PFK"/>
    <property type="match status" value="1"/>
</dbReference>